<dbReference type="EMBL" id="CARXXK010000002">
    <property type="protein sequence ID" value="CAI6355157.1"/>
    <property type="molecule type" value="Genomic_DNA"/>
</dbReference>
<reference evidence="1 2" key="1">
    <citation type="submission" date="2023-01" db="EMBL/GenBank/DDBJ databases">
        <authorList>
            <person name="Whitehead M."/>
        </authorList>
    </citation>
    <scope>NUCLEOTIDE SEQUENCE [LARGE SCALE GENOMIC DNA]</scope>
</reference>
<sequence length="187" mass="22333">MACIRNIGSILKISDINEKEQTKTDNSEKIQYKRPKNNKLILNVNFNDARTYSDDLKKADLMYIIRKARIKSEYNTKIHLNPVNQIYLKSDLDIMKDKQRFAQMEDFKNEIQERETENNFVISSILHQYRELYLKNNGKLPTKFPMAEEQLAYIFNFYKNLVKRIEIYENLKSGKKTVKDYISETKE</sequence>
<comment type="caution">
    <text evidence="1">The sequence shown here is derived from an EMBL/GenBank/DDBJ whole genome shotgun (WGS) entry which is preliminary data.</text>
</comment>
<evidence type="ECO:0000313" key="1">
    <source>
        <dbReference type="EMBL" id="CAI6355157.1"/>
    </source>
</evidence>
<name>A0AAV0WHK9_9HEMI</name>
<evidence type="ECO:0000313" key="2">
    <source>
        <dbReference type="Proteomes" id="UP001160148"/>
    </source>
</evidence>
<protein>
    <submittedName>
        <fullName evidence="1">Uncharacterized protein</fullName>
    </submittedName>
</protein>
<organism evidence="1 2">
    <name type="scientific">Macrosiphum euphorbiae</name>
    <name type="common">potato aphid</name>
    <dbReference type="NCBI Taxonomy" id="13131"/>
    <lineage>
        <taxon>Eukaryota</taxon>
        <taxon>Metazoa</taxon>
        <taxon>Ecdysozoa</taxon>
        <taxon>Arthropoda</taxon>
        <taxon>Hexapoda</taxon>
        <taxon>Insecta</taxon>
        <taxon>Pterygota</taxon>
        <taxon>Neoptera</taxon>
        <taxon>Paraneoptera</taxon>
        <taxon>Hemiptera</taxon>
        <taxon>Sternorrhyncha</taxon>
        <taxon>Aphidomorpha</taxon>
        <taxon>Aphidoidea</taxon>
        <taxon>Aphididae</taxon>
        <taxon>Macrosiphini</taxon>
        <taxon>Macrosiphum</taxon>
    </lineage>
</organism>
<keyword evidence="2" id="KW-1185">Reference proteome</keyword>
<gene>
    <name evidence="1" type="ORF">MEUPH1_LOCUS11044</name>
</gene>
<accession>A0AAV0WHK9</accession>
<dbReference type="AlphaFoldDB" id="A0AAV0WHK9"/>
<dbReference type="Proteomes" id="UP001160148">
    <property type="component" value="Unassembled WGS sequence"/>
</dbReference>
<proteinExistence type="predicted"/>